<dbReference type="OrthoDB" id="291011at2"/>
<evidence type="ECO:0000313" key="2">
    <source>
        <dbReference type="EMBL" id="TQL51860.1"/>
    </source>
</evidence>
<comment type="caution">
    <text evidence="2">The sequence shown here is derived from an EMBL/GenBank/DDBJ whole genome shotgun (WGS) entry which is preliminary data.</text>
</comment>
<protein>
    <submittedName>
        <fullName evidence="2">Uncharacterized protein</fullName>
    </submittedName>
</protein>
<organism evidence="2 3">
    <name type="scientific">Ornithinicoccus hortensis</name>
    <dbReference type="NCBI Taxonomy" id="82346"/>
    <lineage>
        <taxon>Bacteria</taxon>
        <taxon>Bacillati</taxon>
        <taxon>Actinomycetota</taxon>
        <taxon>Actinomycetes</taxon>
        <taxon>Micrococcales</taxon>
        <taxon>Intrasporangiaceae</taxon>
        <taxon>Ornithinicoccus</taxon>
    </lineage>
</organism>
<name>A0A542YUW5_9MICO</name>
<gene>
    <name evidence="2" type="ORF">FB467_3027</name>
</gene>
<feature type="region of interest" description="Disordered" evidence="1">
    <location>
        <begin position="1"/>
        <end position="47"/>
    </location>
</feature>
<evidence type="ECO:0000256" key="1">
    <source>
        <dbReference type="SAM" id="MobiDB-lite"/>
    </source>
</evidence>
<dbReference type="EMBL" id="VFOP01000001">
    <property type="protein sequence ID" value="TQL51860.1"/>
    <property type="molecule type" value="Genomic_DNA"/>
</dbReference>
<dbReference type="RefSeq" id="WP_141785813.1">
    <property type="nucleotide sequence ID" value="NZ_BAAAIK010000001.1"/>
</dbReference>
<dbReference type="AlphaFoldDB" id="A0A542YUW5"/>
<keyword evidence="3" id="KW-1185">Reference proteome</keyword>
<accession>A0A542YUW5</accession>
<sequence length="449" mass="48412">MTSDRALVPTSRAPARAVPQRSGRPAPDRRPRVAHAPTIRPADLPSLQRDAGNAASAALIQVQREWDLAAYQKTYPANYAELLALCGPTGRRTKAKTIERLTTLARHTDSSDQLTRLLGLLTREDRTAAGTADALIGLLTQMPATELIAYLGPKSEATAVEALLAPDSGGLRGLQERLTGLPHGGNVKGLLRLDTDVAALRQLHEVVGGLFLSLLQHTPQVPGGRARFILGTIADAGGLEQLKTLSALSLDVGVLAQMLTYATFAELQPIVVKYPQALRGKGLEHLLPFGRPADAADLLAREAGRSSIAELKVRLSSESLAAQYLGPKAHPKAIRFTQAHISGFGEGYSVKDNIKRLRDEPTWMIPGGPIRVFVKRKQHVAHAGQTPYGMSTSNNLIDGMTYTLDNRRLYAYQQAGRDNIPIAFVGWDVAKREAFKFSTKDGGATAVLE</sequence>
<evidence type="ECO:0000313" key="3">
    <source>
        <dbReference type="Proteomes" id="UP000319516"/>
    </source>
</evidence>
<dbReference type="Proteomes" id="UP000319516">
    <property type="component" value="Unassembled WGS sequence"/>
</dbReference>
<proteinExistence type="predicted"/>
<reference evidence="2 3" key="1">
    <citation type="submission" date="2019-06" db="EMBL/GenBank/DDBJ databases">
        <title>Sequencing the genomes of 1000 actinobacteria strains.</title>
        <authorList>
            <person name="Klenk H.-P."/>
        </authorList>
    </citation>
    <scope>NUCLEOTIDE SEQUENCE [LARGE SCALE GENOMIC DNA]</scope>
    <source>
        <strain evidence="2 3">DSM 12335</strain>
    </source>
</reference>